<reference evidence="1" key="1">
    <citation type="submission" date="2020-10" db="EMBL/GenBank/DDBJ databases">
        <authorList>
            <person name="Kikuchi T."/>
        </authorList>
    </citation>
    <scope>NUCLEOTIDE SEQUENCE</scope>
    <source>
        <strain evidence="1">NKZ352</strain>
    </source>
</reference>
<gene>
    <name evidence="1" type="ORF">CAUJ_LOCUS11892</name>
</gene>
<name>A0A8S1HHH7_9PELO</name>
<sequence>MKKREEQAKALRKDKNMLKALGHNLTKEQQKASPSIDYYLSLLKPDMETFMNKHRVECFDWTEYCIKRPIDWKKKFKFVRTCNAYQDELSAKVVLCLYFCVLRGNRLTYWALPEKFEDDFDNYVLEELLLAYRLTPVDVFHEYKPTVLEFMRIHGFRVIFHHRASALRTKLEHSWLLSSHGLLTAILALERGAAIKFLTLHMSAMRNATKLWKLDDDEDYFDVRQMQKIMCYHAQRCGLFYKNIIDTAIDLARSFDLWEDEMVHFAWAPSIFVEWSNRGYYVGTPALEALWNTRHVEDLHDPLAERLVETSMNRLPQYPLIVKPGPPRVHDFVLTGVSRGRAQQLTAFNRRSEIKAMLALDGKKLVKRTKIYEQKFDSVELTMKPDQLEEKWMKEIREKVLAYQESTKEDDH</sequence>
<evidence type="ECO:0000313" key="2">
    <source>
        <dbReference type="Proteomes" id="UP000835052"/>
    </source>
</evidence>
<dbReference type="EMBL" id="CAJGYM010000064">
    <property type="protein sequence ID" value="CAD6195975.1"/>
    <property type="molecule type" value="Genomic_DNA"/>
</dbReference>
<evidence type="ECO:0000313" key="1">
    <source>
        <dbReference type="EMBL" id="CAD6195975.1"/>
    </source>
</evidence>
<organism evidence="1 2">
    <name type="scientific">Caenorhabditis auriculariae</name>
    <dbReference type="NCBI Taxonomy" id="2777116"/>
    <lineage>
        <taxon>Eukaryota</taxon>
        <taxon>Metazoa</taxon>
        <taxon>Ecdysozoa</taxon>
        <taxon>Nematoda</taxon>
        <taxon>Chromadorea</taxon>
        <taxon>Rhabditida</taxon>
        <taxon>Rhabditina</taxon>
        <taxon>Rhabditomorpha</taxon>
        <taxon>Rhabditoidea</taxon>
        <taxon>Rhabditidae</taxon>
        <taxon>Peloderinae</taxon>
        <taxon>Caenorhabditis</taxon>
    </lineage>
</organism>
<proteinExistence type="predicted"/>
<protein>
    <submittedName>
        <fullName evidence="1">Uncharacterized protein</fullName>
    </submittedName>
</protein>
<accession>A0A8S1HHH7</accession>
<dbReference type="AlphaFoldDB" id="A0A8S1HHH7"/>
<dbReference type="Proteomes" id="UP000835052">
    <property type="component" value="Unassembled WGS sequence"/>
</dbReference>
<comment type="caution">
    <text evidence="1">The sequence shown here is derived from an EMBL/GenBank/DDBJ whole genome shotgun (WGS) entry which is preliminary data.</text>
</comment>
<keyword evidence="2" id="KW-1185">Reference proteome</keyword>